<accession>A0ABW0KCI1</accession>
<organism evidence="1 2">
    <name type="scientific">Paenibacillus aestuarii</name>
    <dbReference type="NCBI Taxonomy" id="516965"/>
    <lineage>
        <taxon>Bacteria</taxon>
        <taxon>Bacillati</taxon>
        <taxon>Bacillota</taxon>
        <taxon>Bacilli</taxon>
        <taxon>Bacillales</taxon>
        <taxon>Paenibacillaceae</taxon>
        <taxon>Paenibacillus</taxon>
    </lineage>
</organism>
<protein>
    <recommendedName>
        <fullName evidence="3">Methyl-accepting transducer domain-containing protein</fullName>
    </recommendedName>
</protein>
<comment type="caution">
    <text evidence="1">The sequence shown here is derived from an EMBL/GenBank/DDBJ whole genome shotgun (WGS) entry which is preliminary data.</text>
</comment>
<proteinExistence type="predicted"/>
<name>A0ABW0KCI1_9BACL</name>
<dbReference type="Proteomes" id="UP001596044">
    <property type="component" value="Unassembled WGS sequence"/>
</dbReference>
<dbReference type="RefSeq" id="WP_270879508.1">
    <property type="nucleotide sequence ID" value="NZ_JAQFVF010000025.1"/>
</dbReference>
<evidence type="ECO:0000313" key="2">
    <source>
        <dbReference type="Proteomes" id="UP001596044"/>
    </source>
</evidence>
<sequence length="48" mass="5178">MLAETTKEATISITEVARAVSDVAEGAEQQSSQLLNIPLVHTARLRMP</sequence>
<evidence type="ECO:0008006" key="3">
    <source>
        <dbReference type="Google" id="ProtNLM"/>
    </source>
</evidence>
<reference evidence="2" key="1">
    <citation type="journal article" date="2019" name="Int. J. Syst. Evol. Microbiol.">
        <title>The Global Catalogue of Microorganisms (GCM) 10K type strain sequencing project: providing services to taxonomists for standard genome sequencing and annotation.</title>
        <authorList>
            <consortium name="The Broad Institute Genomics Platform"/>
            <consortium name="The Broad Institute Genome Sequencing Center for Infectious Disease"/>
            <person name="Wu L."/>
            <person name="Ma J."/>
        </authorList>
    </citation>
    <scope>NUCLEOTIDE SEQUENCE [LARGE SCALE GENOMIC DNA]</scope>
    <source>
        <strain evidence="2">KACC 11904</strain>
    </source>
</reference>
<gene>
    <name evidence="1" type="ORF">ACFPOG_22980</name>
</gene>
<keyword evidence="2" id="KW-1185">Reference proteome</keyword>
<dbReference type="EMBL" id="JBHSMJ010000031">
    <property type="protein sequence ID" value="MFC5451104.1"/>
    <property type="molecule type" value="Genomic_DNA"/>
</dbReference>
<evidence type="ECO:0000313" key="1">
    <source>
        <dbReference type="EMBL" id="MFC5451104.1"/>
    </source>
</evidence>